<evidence type="ECO:0000256" key="1">
    <source>
        <dbReference type="SAM" id="MobiDB-lite"/>
    </source>
</evidence>
<feature type="compositionally biased region" description="Basic and acidic residues" evidence="1">
    <location>
        <begin position="116"/>
        <end position="135"/>
    </location>
</feature>
<organism evidence="2 3">
    <name type="scientific">Priapulus caudatus</name>
    <name type="common">Priapulid worm</name>
    <dbReference type="NCBI Taxonomy" id="37621"/>
    <lineage>
        <taxon>Eukaryota</taxon>
        <taxon>Metazoa</taxon>
        <taxon>Ecdysozoa</taxon>
        <taxon>Scalidophora</taxon>
        <taxon>Priapulida</taxon>
        <taxon>Priapulimorpha</taxon>
        <taxon>Priapulimorphida</taxon>
        <taxon>Priapulidae</taxon>
        <taxon>Priapulus</taxon>
    </lineage>
</organism>
<gene>
    <name evidence="3" type="primary">LOC106808133</name>
</gene>
<protein>
    <submittedName>
        <fullName evidence="3">Translin-associated factor X-interacting protein 1-like</fullName>
    </submittedName>
</protein>
<keyword evidence="2" id="KW-1185">Reference proteome</keyword>
<sequence length="616" mass="70931">MKATSDLSLHKFSHPANSHLRRSSVVASTRIQTKHALLHSRGADARALSGEKLYNDLMRDIIQETRHHGRISVQQKLQFHRQKLELMAEALPSYRSLLTAIMHAYDSALTENHHVEETEQSSKDKFSSVEDKQRDCTTIAESEESSDAHQMQKDGNKVLEIVANLKEDKLGLEVIVEKLKSSLAEQYMDYREQHDARHLLVLEINELRFHLQEREQQRTAHASQRSHDDPVILSIALKKAREDLARCSKKLDELVLNYSDVVPRKEFKDLDSKFQIAEKQLRTLTGNHTALITEHGELVICNREAVSQRDEYRTKCELLGRSASPRPDWADVADHFPGGAVKWNELTELKSSAEKVMILLEDSIGGRYDEEDPEYFTGKGTSLDVPQYLRTVDRVAHHAMTWQETSQIVQDIWRTKINKDEELDEKRHDMVDFVYNYLVERFPVEKERLEMAYSLFHSCEKYSRDEDIKLFYRILTEETDEEVYHTSQAIINGLLERLNEADKLENETIEASVFENILATYFSLGTAADVADLLRVADSEKGVCSDGAYAYLKLFERGRDEATPRFVRRLAQLVNRSRKSYIDGVVHHLEDRSRQVNPGVTCTRPISERAIQLIGL</sequence>
<dbReference type="GeneID" id="106808133"/>
<reference evidence="3" key="1">
    <citation type="submission" date="2025-08" db="UniProtKB">
        <authorList>
            <consortium name="RefSeq"/>
        </authorList>
    </citation>
    <scope>IDENTIFICATION</scope>
</reference>
<dbReference type="PANTHER" id="PTHR16306">
    <property type="entry name" value="TRANSLIN-ASSOCIATED FACTOR X-INTERACTING PROTEIN 1"/>
    <property type="match status" value="1"/>
</dbReference>
<evidence type="ECO:0000313" key="2">
    <source>
        <dbReference type="Proteomes" id="UP000695022"/>
    </source>
</evidence>
<name>A0ABM1E1Y1_PRICU</name>
<accession>A0ABM1E1Y1</accession>
<feature type="region of interest" description="Disordered" evidence="1">
    <location>
        <begin position="116"/>
        <end position="152"/>
    </location>
</feature>
<dbReference type="PANTHER" id="PTHR16306:SF0">
    <property type="entry name" value="TRANSLIN-ASSOCIATED FACTOR X-INTERACTING PROTEIN 1"/>
    <property type="match status" value="1"/>
</dbReference>
<dbReference type="Proteomes" id="UP000695022">
    <property type="component" value="Unplaced"/>
</dbReference>
<proteinExistence type="predicted"/>
<evidence type="ECO:0000313" key="3">
    <source>
        <dbReference type="RefSeq" id="XP_014666202.1"/>
    </source>
</evidence>
<dbReference type="RefSeq" id="XP_014666202.1">
    <property type="nucleotide sequence ID" value="XM_014810716.1"/>
</dbReference>